<evidence type="ECO:0000313" key="2">
    <source>
        <dbReference type="Proteomes" id="UP001290861"/>
    </source>
</evidence>
<dbReference type="EMBL" id="JARVCO010000012">
    <property type="protein sequence ID" value="MDZ8120210.1"/>
    <property type="molecule type" value="Genomic_DNA"/>
</dbReference>
<accession>A0ABU5N1A2</accession>
<gene>
    <name evidence="1" type="ORF">P9H32_16385</name>
</gene>
<dbReference type="Proteomes" id="UP001290861">
    <property type="component" value="Unassembled WGS sequence"/>
</dbReference>
<evidence type="ECO:0000313" key="1">
    <source>
        <dbReference type="EMBL" id="MDZ8120210.1"/>
    </source>
</evidence>
<reference evidence="1 2" key="1">
    <citation type="journal article" date="2024" name="Appl. Environ. Microbiol.">
        <title>Pontiella agarivorans sp. nov., a novel marine anaerobic bacterium capable of degrading macroalgal polysaccharides and fixing nitrogen.</title>
        <authorList>
            <person name="Liu N."/>
            <person name="Kivenson V."/>
            <person name="Peng X."/>
            <person name="Cui Z."/>
            <person name="Lankiewicz T.S."/>
            <person name="Gosselin K.M."/>
            <person name="English C.J."/>
            <person name="Blair E.M."/>
            <person name="O'Malley M.A."/>
            <person name="Valentine D.L."/>
        </authorList>
    </citation>
    <scope>NUCLEOTIDE SEQUENCE [LARGE SCALE GENOMIC DNA]</scope>
    <source>
        <strain evidence="1 2">NLcol2</strain>
    </source>
</reference>
<comment type="caution">
    <text evidence="1">The sequence shown here is derived from an EMBL/GenBank/DDBJ whole genome shotgun (WGS) entry which is preliminary data.</text>
</comment>
<organism evidence="1 2">
    <name type="scientific">Pontiella agarivorans</name>
    <dbReference type="NCBI Taxonomy" id="3038953"/>
    <lineage>
        <taxon>Bacteria</taxon>
        <taxon>Pseudomonadati</taxon>
        <taxon>Kiritimatiellota</taxon>
        <taxon>Kiritimatiellia</taxon>
        <taxon>Kiritimatiellales</taxon>
        <taxon>Pontiellaceae</taxon>
        <taxon>Pontiella</taxon>
    </lineage>
</organism>
<name>A0ABU5N1A2_9BACT</name>
<sequence>MIKWISVLFAAFIINGCSTPPSNPAPHENKYTVQILELKVSVKPPHYTFRNIDHETQLGTSILFSLGHTVDKIEDTLSDPETHIIEYPVIRTGLNTPCSLNETKPVSLTENFILKNGKIKLIKKNYPLGTTIDLNLIETKADHITYQIDLKIKRLKGSQPMTIAEQTVHMPVFSEKQLDTEIQQSFGKWVSLGTLDKFKDPDNQRFSIQYAVRILPPKTP</sequence>
<proteinExistence type="predicted"/>
<dbReference type="RefSeq" id="WP_322609985.1">
    <property type="nucleotide sequence ID" value="NZ_JARVCO010000012.1"/>
</dbReference>
<keyword evidence="2" id="KW-1185">Reference proteome</keyword>
<protein>
    <submittedName>
        <fullName evidence="1">Uncharacterized protein</fullName>
    </submittedName>
</protein>